<accession>A0A1G4KEL0</accession>
<proteinExistence type="predicted"/>
<keyword evidence="3" id="KW-1185">Reference proteome</keyword>
<evidence type="ECO:0000313" key="3">
    <source>
        <dbReference type="Proteomes" id="UP000191144"/>
    </source>
</evidence>
<gene>
    <name evidence="2" type="ORF">LAME_0H06524G</name>
</gene>
<reference evidence="3" key="1">
    <citation type="submission" date="2016-03" db="EMBL/GenBank/DDBJ databases">
        <authorList>
            <person name="Devillers Hugo."/>
        </authorList>
    </citation>
    <scope>NUCLEOTIDE SEQUENCE [LARGE SCALE GENOMIC DNA]</scope>
</reference>
<feature type="region of interest" description="Disordered" evidence="1">
    <location>
        <begin position="19"/>
        <end position="50"/>
    </location>
</feature>
<name>A0A1G4KEL0_9SACH</name>
<evidence type="ECO:0000313" key="2">
    <source>
        <dbReference type="EMBL" id="SCV02951.1"/>
    </source>
</evidence>
<organism evidence="2 3">
    <name type="scientific">Lachancea meyersii CBS 8951</name>
    <dbReference type="NCBI Taxonomy" id="1266667"/>
    <lineage>
        <taxon>Eukaryota</taxon>
        <taxon>Fungi</taxon>
        <taxon>Dikarya</taxon>
        <taxon>Ascomycota</taxon>
        <taxon>Saccharomycotina</taxon>
        <taxon>Saccharomycetes</taxon>
        <taxon>Saccharomycetales</taxon>
        <taxon>Saccharomycetaceae</taxon>
        <taxon>Lachancea</taxon>
    </lineage>
</organism>
<feature type="compositionally biased region" description="Polar residues" evidence="1">
    <location>
        <begin position="19"/>
        <end position="28"/>
    </location>
</feature>
<evidence type="ECO:0000256" key="1">
    <source>
        <dbReference type="SAM" id="MobiDB-lite"/>
    </source>
</evidence>
<protein>
    <submittedName>
        <fullName evidence="2">LAME_0H06524g1_1</fullName>
    </submittedName>
</protein>
<dbReference type="Proteomes" id="UP000191144">
    <property type="component" value="Chromosome H"/>
</dbReference>
<dbReference type="AlphaFoldDB" id="A0A1G4KEL0"/>
<dbReference type="OrthoDB" id="4035669at2759"/>
<dbReference type="EMBL" id="LT598480">
    <property type="protein sequence ID" value="SCV02951.1"/>
    <property type="molecule type" value="Genomic_DNA"/>
</dbReference>
<sequence>MTSVEYRLSAEDPDLLFQFSSPLARNTESGGGGGGGTRPATTKTTRAATTTQSWDFQFSNGGGGEYSHVRGGHVLSTSAASTLLEDNDDDEAQTLFGSVNEGNQNGAVTAPAPAPATALATAPAPAPPAASLRGNSSQHVRVAPRDTHRVPALGSSAHRTAPRRPSGVHTLSQFNNILTRSLSAHQLQDIERMVDEFWLRDSKLTEDMFDDSSDEEA</sequence>
<feature type="compositionally biased region" description="Low complexity" evidence="1">
    <location>
        <begin position="38"/>
        <end position="50"/>
    </location>
</feature>